<evidence type="ECO:0000259" key="4">
    <source>
        <dbReference type="PROSITE" id="PS01124"/>
    </source>
</evidence>
<dbReference type="Pfam" id="PF12833">
    <property type="entry name" value="HTH_18"/>
    <property type="match status" value="1"/>
</dbReference>
<dbReference type="Pfam" id="PF02311">
    <property type="entry name" value="AraC_binding"/>
    <property type="match status" value="1"/>
</dbReference>
<dbReference type="InterPro" id="IPR037923">
    <property type="entry name" value="HTH-like"/>
</dbReference>
<evidence type="ECO:0000313" key="6">
    <source>
        <dbReference type="Proteomes" id="UP000426246"/>
    </source>
</evidence>
<dbReference type="PROSITE" id="PS01124">
    <property type="entry name" value="HTH_ARAC_FAMILY_2"/>
    <property type="match status" value="1"/>
</dbReference>
<evidence type="ECO:0000256" key="1">
    <source>
        <dbReference type="ARBA" id="ARBA00023015"/>
    </source>
</evidence>
<evidence type="ECO:0000256" key="3">
    <source>
        <dbReference type="ARBA" id="ARBA00023163"/>
    </source>
</evidence>
<dbReference type="InterPro" id="IPR014710">
    <property type="entry name" value="RmlC-like_jellyroll"/>
</dbReference>
<dbReference type="SUPFAM" id="SSF51215">
    <property type="entry name" value="Regulatory protein AraC"/>
    <property type="match status" value="1"/>
</dbReference>
<dbReference type="Gene3D" id="2.60.120.10">
    <property type="entry name" value="Jelly Rolls"/>
    <property type="match status" value="1"/>
</dbReference>
<dbReference type="SUPFAM" id="SSF46689">
    <property type="entry name" value="Homeodomain-like"/>
    <property type="match status" value="2"/>
</dbReference>
<dbReference type="Gene3D" id="1.10.10.60">
    <property type="entry name" value="Homeodomain-like"/>
    <property type="match status" value="2"/>
</dbReference>
<gene>
    <name evidence="5" type="ORF">EHS13_26445</name>
</gene>
<dbReference type="PANTHER" id="PTHR43280:SF2">
    <property type="entry name" value="HTH-TYPE TRANSCRIPTIONAL REGULATOR EXSA"/>
    <property type="match status" value="1"/>
</dbReference>
<dbReference type="Proteomes" id="UP000426246">
    <property type="component" value="Chromosome"/>
</dbReference>
<dbReference type="PANTHER" id="PTHR43280">
    <property type="entry name" value="ARAC-FAMILY TRANSCRIPTIONAL REGULATOR"/>
    <property type="match status" value="1"/>
</dbReference>
<name>A0A6B8RRR0_9BACL</name>
<keyword evidence="6" id="KW-1185">Reference proteome</keyword>
<evidence type="ECO:0000313" key="5">
    <source>
        <dbReference type="EMBL" id="QGQ98173.1"/>
    </source>
</evidence>
<evidence type="ECO:0000256" key="2">
    <source>
        <dbReference type="ARBA" id="ARBA00023125"/>
    </source>
</evidence>
<dbReference type="EMBL" id="CP034235">
    <property type="protein sequence ID" value="QGQ98173.1"/>
    <property type="molecule type" value="Genomic_DNA"/>
</dbReference>
<keyword evidence="2" id="KW-0238">DNA-binding</keyword>
<organism evidence="5 6">
    <name type="scientific">Paenibacillus psychroresistens</name>
    <dbReference type="NCBI Taxonomy" id="1778678"/>
    <lineage>
        <taxon>Bacteria</taxon>
        <taxon>Bacillati</taxon>
        <taxon>Bacillota</taxon>
        <taxon>Bacilli</taxon>
        <taxon>Bacillales</taxon>
        <taxon>Paenibacillaceae</taxon>
        <taxon>Paenibacillus</taxon>
    </lineage>
</organism>
<proteinExistence type="predicted"/>
<dbReference type="InterPro" id="IPR009057">
    <property type="entry name" value="Homeodomain-like_sf"/>
</dbReference>
<dbReference type="InterPro" id="IPR003313">
    <property type="entry name" value="AraC-bd"/>
</dbReference>
<reference evidence="6" key="1">
    <citation type="submission" date="2018-11" db="EMBL/GenBank/DDBJ databases">
        <title>Complete genome sequence of Paenibacillus sp. ML311-T8.</title>
        <authorList>
            <person name="Nam Y.-D."/>
            <person name="Kang J."/>
            <person name="Chung W.-H."/>
            <person name="Park Y.S."/>
        </authorList>
    </citation>
    <scope>NUCLEOTIDE SEQUENCE [LARGE SCALE GENOMIC DNA]</scope>
    <source>
        <strain evidence="6">ML311-T8</strain>
    </source>
</reference>
<dbReference type="InterPro" id="IPR018060">
    <property type="entry name" value="HTH_AraC"/>
</dbReference>
<dbReference type="GO" id="GO:0003700">
    <property type="term" value="F:DNA-binding transcription factor activity"/>
    <property type="evidence" value="ECO:0007669"/>
    <property type="project" value="InterPro"/>
</dbReference>
<sequence length="298" mass="34397">MKAGNPMSVQSAKLDLSEQLIVPYIREADYAVRKPWLIHGRKNLDYLLIYVEEGRCISHVEGTDYVLEKGDFCLIQPDQYHTLKGVTDTVTPFVHLDFFFNPDREGSFLSSPGLVDLTPYRQWLQPQLNDFADVHIPVKFHSTDSSQLLETLLRLIRHWQSQDPLKLLEVQHLGMELFLSLLRQFGSMKPSNFTVSPSLDWIPSFLALHLAQPLSVKDMADRAKLSPSRFSAVFRQYYRVSPHRYLLQLRVQHAYKLLTTTEYALADIAEYCGFSNIHHFSRVFKKITAQTPGSLRRS</sequence>
<dbReference type="AlphaFoldDB" id="A0A6B8RRR0"/>
<dbReference type="SMART" id="SM00342">
    <property type="entry name" value="HTH_ARAC"/>
    <property type="match status" value="1"/>
</dbReference>
<dbReference type="GO" id="GO:0043565">
    <property type="term" value="F:sequence-specific DNA binding"/>
    <property type="evidence" value="ECO:0007669"/>
    <property type="project" value="InterPro"/>
</dbReference>
<dbReference type="KEGG" id="ppsc:EHS13_26445"/>
<keyword evidence="1" id="KW-0805">Transcription regulation</keyword>
<keyword evidence="3" id="KW-0804">Transcription</keyword>
<accession>A0A6B8RRR0</accession>
<feature type="domain" description="HTH araC/xylS-type" evidence="4">
    <location>
        <begin position="200"/>
        <end position="298"/>
    </location>
</feature>
<protein>
    <submittedName>
        <fullName evidence="5">AraC family transcriptional regulator</fullName>
    </submittedName>
</protein>